<organism evidence="2">
    <name type="scientific">Morchella brunnea</name>
    <dbReference type="NCBI Taxonomy" id="1174671"/>
    <lineage>
        <taxon>Eukaryota</taxon>
        <taxon>Fungi</taxon>
        <taxon>Dikarya</taxon>
        <taxon>Ascomycota</taxon>
        <taxon>Pezizomycotina</taxon>
        <taxon>Pezizomycetes</taxon>
        <taxon>Pezizales</taxon>
        <taxon>Morchellaceae</taxon>
        <taxon>Morchella</taxon>
    </lineage>
</organism>
<dbReference type="AlphaFoldDB" id="A0A8K1I7K9"/>
<dbReference type="GeneID" id="68665311"/>
<dbReference type="EMBL" id="MW538937">
    <property type="protein sequence ID" value="UBU98368.1"/>
    <property type="molecule type" value="Genomic_DNA"/>
</dbReference>
<feature type="transmembrane region" description="Helical" evidence="1">
    <location>
        <begin position="247"/>
        <end position="267"/>
    </location>
</feature>
<keyword evidence="1" id="KW-0812">Transmembrane</keyword>
<reference evidence="2" key="1">
    <citation type="submission" date="2021-01" db="EMBL/GenBank/DDBJ databases">
        <authorList>
            <person name="Sun H.-H."/>
            <person name="Zhang S."/>
            <person name="Zhang Y.-J."/>
        </authorList>
    </citation>
    <scope>NUCLEOTIDE SEQUENCE</scope>
    <source>
        <strain evidence="2">CMM1</strain>
    </source>
</reference>
<evidence type="ECO:0008006" key="3">
    <source>
        <dbReference type="Google" id="ProtNLM"/>
    </source>
</evidence>
<accession>A0A8K1I7K9</accession>
<evidence type="ECO:0000313" key="2">
    <source>
        <dbReference type="EMBL" id="UBU98368.1"/>
    </source>
</evidence>
<name>A0A8K1I7K9_9PEZI</name>
<sequence>MSRWNHLSFLPSTLFITAALKMDDFSSSCKPIFQNLFSPAFFSFLWALVNFDVPSVCARTSHSAHTTYRTSVFIRAPPMARVIRRYSRLRYLLAHLFGPGSRLTSPSIFLLIPKRSSNLSTVPITTSAFLILGSIGSEVPCHPFPGSFSISFVDIGSRVWATSMAFASPCVHDNHSFKLPVSQRPLSEGLHPSLSSRAKDAFIVFVLHIYISLELALASYTNPYTRVSSDLDTHRGPIPRAMVMNHWFLRFSLGLYHIWIAGIFAVFKYTAKVLSSLHHRIWRVTIRES</sequence>
<keyword evidence="2" id="KW-0496">Mitochondrion</keyword>
<gene>
    <name evidence="2" type="primary">orf289</name>
</gene>
<keyword evidence="1" id="KW-1133">Transmembrane helix</keyword>
<dbReference type="RefSeq" id="YP_010218631.1">
    <property type="nucleotide sequence ID" value="NC_058917.1"/>
</dbReference>
<keyword evidence="1" id="KW-0472">Membrane</keyword>
<geneLocation type="mitochondrion" evidence="2"/>
<proteinExistence type="predicted"/>
<evidence type="ECO:0000256" key="1">
    <source>
        <dbReference type="SAM" id="Phobius"/>
    </source>
</evidence>
<protein>
    <recommendedName>
        <fullName evidence="3">Transmembrane protein</fullName>
    </recommendedName>
</protein>